<comment type="caution">
    <text evidence="2">The sequence shown here is derived from an EMBL/GenBank/DDBJ whole genome shotgun (WGS) entry which is preliminary data.</text>
</comment>
<sequence length="114" mass="13085">MQGYGNHRLIKPYVTDLKAATTQGKLFDLGAFPALKEGEDQVKGELIIIDKAHQKEALESMDILEGHPDFYRRELIKVKEINSGKNHQAWTYIYNSEINDRSKLIPNGNWKEVD</sequence>
<name>A0A931F6Z6_9FIRM</name>
<dbReference type="SUPFAM" id="SSF110857">
    <property type="entry name" value="Gamma-glutamyl cyclotransferase-like"/>
    <property type="match status" value="1"/>
</dbReference>
<evidence type="ECO:0000313" key="2">
    <source>
        <dbReference type="EMBL" id="MBF8436106.1"/>
    </source>
</evidence>
<dbReference type="InterPro" id="IPR009288">
    <property type="entry name" value="AIG2-like_dom"/>
</dbReference>
<dbReference type="InterPro" id="IPR036568">
    <property type="entry name" value="GGCT-like_sf"/>
</dbReference>
<keyword evidence="3" id="KW-1185">Reference proteome</keyword>
<protein>
    <submittedName>
        <fullName evidence="2">Gamma-glutamylcyclotransferase</fullName>
    </submittedName>
</protein>
<reference evidence="2" key="1">
    <citation type="submission" date="2020-11" db="EMBL/GenBank/DDBJ databases">
        <title>Halonatronomonas betainensis gen. nov., sp. nov. a novel haloalkaliphilic representative of the family Halanaerobiacae capable of betaine degradation.</title>
        <authorList>
            <person name="Boltyanskaya Y."/>
            <person name="Kevbrin V."/>
            <person name="Detkova E."/>
            <person name="Grouzdev D.S."/>
            <person name="Koziaeva V."/>
            <person name="Zhilina T."/>
        </authorList>
    </citation>
    <scope>NUCLEOTIDE SEQUENCE</scope>
    <source>
        <strain evidence="2">Z-7014</strain>
    </source>
</reference>
<dbReference type="Pfam" id="PF06094">
    <property type="entry name" value="GGACT"/>
    <property type="match status" value="1"/>
</dbReference>
<feature type="domain" description="Gamma-glutamylcyclotransferase AIG2-like" evidence="1">
    <location>
        <begin position="1"/>
        <end position="111"/>
    </location>
</feature>
<accession>A0A931F6Z6</accession>
<dbReference type="AlphaFoldDB" id="A0A931F6Z6"/>
<gene>
    <name evidence="2" type="ORF">I0Q91_03365</name>
</gene>
<evidence type="ECO:0000313" key="3">
    <source>
        <dbReference type="Proteomes" id="UP000621436"/>
    </source>
</evidence>
<organism evidence="2 3">
    <name type="scientific">Halonatronomonas betaini</name>
    <dbReference type="NCBI Taxonomy" id="2778430"/>
    <lineage>
        <taxon>Bacteria</taxon>
        <taxon>Bacillati</taxon>
        <taxon>Bacillota</taxon>
        <taxon>Clostridia</taxon>
        <taxon>Halanaerobiales</taxon>
        <taxon>Halarsenatibacteraceae</taxon>
        <taxon>Halonatronomonas</taxon>
    </lineage>
</organism>
<dbReference type="CDD" id="cd06661">
    <property type="entry name" value="GGCT_like"/>
    <property type="match status" value="1"/>
</dbReference>
<dbReference type="Gene3D" id="3.10.490.10">
    <property type="entry name" value="Gamma-glutamyl cyclotransferase-like"/>
    <property type="match status" value="1"/>
</dbReference>
<dbReference type="InterPro" id="IPR013024">
    <property type="entry name" value="GGCT-like"/>
</dbReference>
<dbReference type="EMBL" id="JADPIE010000002">
    <property type="protein sequence ID" value="MBF8436106.1"/>
    <property type="molecule type" value="Genomic_DNA"/>
</dbReference>
<proteinExistence type="predicted"/>
<dbReference type="Proteomes" id="UP000621436">
    <property type="component" value="Unassembled WGS sequence"/>
</dbReference>
<evidence type="ECO:0000259" key="1">
    <source>
        <dbReference type="Pfam" id="PF06094"/>
    </source>
</evidence>